<dbReference type="Pfam" id="PF13396">
    <property type="entry name" value="PLDc_N"/>
    <property type="match status" value="1"/>
</dbReference>
<dbReference type="InterPro" id="IPR022924">
    <property type="entry name" value="Cardiolipin_synthase"/>
</dbReference>
<feature type="domain" description="PLD phosphodiesterase" evidence="14">
    <location>
        <begin position="214"/>
        <end position="241"/>
    </location>
</feature>
<sequence length="477" mass="55054">MGGVIALIFHLCVVIWSLYTLIKDGSRPERVWAWIVVILLIPIFGVIFYWFFGMNLRKKKIFDLKQSIDEKALEEFVLTYSAKAEQMIAHREDQTQTYIHLIRLLTKTSLSLISFNNKVNLLHDGPDTFKSIFEACERAEKYIHLQYYIFIDGDLIDRFLELFERKIKAGVQVRLIYDGLGSWDLSRKNIRRFKEVGVKVEPFMPVKFGQLARVNYRNHRKILIVDGKVGFTGGINVDDKYIYDDPLLGHWTDTHLRIEGMAVNFLHFVFLTDWLFVSGENLIQDGILVDPPHIGNTPLQIIASGPDTDYPGILQQYLYVLYQAKKYVYIVNPYIVPDATLSMALKTVALSGVEVRIIVPANSESAAIHWTVQSYFGRFLKAGVKIYLFQEGFIHSKVILSDDVVCSVGTANMDIRSFEQNFEVNAMMYDKEVTMEMKKQFNYFLSKSKLLTLEEHDKRPASDRVKERLARLSSPLM</sequence>
<feature type="active site" evidence="12">
    <location>
        <position position="402"/>
    </location>
</feature>
<keyword evidence="5 12" id="KW-0812">Transmembrane</keyword>
<comment type="caution">
    <text evidence="15">The sequence shown here is derived from an EMBL/GenBank/DDBJ whole genome shotgun (WGS) entry which is preliminary data.</text>
</comment>
<evidence type="ECO:0000256" key="11">
    <source>
        <dbReference type="ARBA" id="ARBA00023264"/>
    </source>
</evidence>
<evidence type="ECO:0000256" key="8">
    <source>
        <dbReference type="ARBA" id="ARBA00023098"/>
    </source>
</evidence>
<dbReference type="InterPro" id="IPR001736">
    <property type="entry name" value="PLipase_D/transphosphatidylase"/>
</dbReference>
<keyword evidence="11 12" id="KW-1208">Phospholipid metabolism</keyword>
<feature type="transmembrane region" description="Helical" evidence="12">
    <location>
        <begin position="6"/>
        <end position="22"/>
    </location>
</feature>
<comment type="similarity">
    <text evidence="12">Belongs to the phospholipase D family. Cardiolipin synthase subfamily.</text>
</comment>
<keyword evidence="4 12" id="KW-0808">Transferase</keyword>
<keyword evidence="10 12" id="KW-0594">Phospholipid biosynthesis</keyword>
<keyword evidence="2 12" id="KW-1003">Cell membrane</keyword>
<keyword evidence="8 12" id="KW-0443">Lipid metabolism</keyword>
<feature type="domain" description="PLD phosphodiesterase" evidence="14">
    <location>
        <begin position="390"/>
        <end position="417"/>
    </location>
</feature>
<evidence type="ECO:0000256" key="10">
    <source>
        <dbReference type="ARBA" id="ARBA00023209"/>
    </source>
</evidence>
<evidence type="ECO:0000259" key="14">
    <source>
        <dbReference type="PROSITE" id="PS50035"/>
    </source>
</evidence>
<comment type="catalytic activity">
    <reaction evidence="12">
        <text>2 a 1,2-diacyl-sn-glycero-3-phospho-(1'-sn-glycerol) = a cardiolipin + glycerol</text>
        <dbReference type="Rhea" id="RHEA:31451"/>
        <dbReference type="ChEBI" id="CHEBI:17754"/>
        <dbReference type="ChEBI" id="CHEBI:62237"/>
        <dbReference type="ChEBI" id="CHEBI:64716"/>
    </reaction>
</comment>
<dbReference type="CDD" id="cd09112">
    <property type="entry name" value="PLDc_CLS_2"/>
    <property type="match status" value="1"/>
</dbReference>
<dbReference type="NCBIfam" id="TIGR04265">
    <property type="entry name" value="bac_cardiolipin"/>
    <property type="match status" value="1"/>
</dbReference>
<feature type="active site" evidence="12">
    <location>
        <position position="226"/>
    </location>
</feature>
<dbReference type="SMART" id="SM00155">
    <property type="entry name" value="PLDc"/>
    <property type="match status" value="2"/>
</dbReference>
<dbReference type="HAMAP" id="MF_01916">
    <property type="entry name" value="Cardiolipin_synth_Cls"/>
    <property type="match status" value="1"/>
</dbReference>
<name>A0A2S7KTN0_9FLAO</name>
<dbReference type="Proteomes" id="UP000239800">
    <property type="component" value="Unassembled WGS sequence"/>
</dbReference>
<organism evidence="15 16">
    <name type="scientific">Aureitalea marina</name>
    <dbReference type="NCBI Taxonomy" id="930804"/>
    <lineage>
        <taxon>Bacteria</taxon>
        <taxon>Pseudomonadati</taxon>
        <taxon>Bacteroidota</taxon>
        <taxon>Flavobacteriia</taxon>
        <taxon>Flavobacteriales</taxon>
        <taxon>Flavobacteriaceae</taxon>
        <taxon>Aureitalea</taxon>
    </lineage>
</organism>
<feature type="active site" evidence="12">
    <location>
        <position position="395"/>
    </location>
</feature>
<reference evidence="15 16" key="1">
    <citation type="submission" date="2016-11" db="EMBL/GenBank/DDBJ databases">
        <title>Trade-off between light-utilization and light-protection in marine flavobacteria.</title>
        <authorList>
            <person name="Kumagai Y."/>
        </authorList>
    </citation>
    <scope>NUCLEOTIDE SEQUENCE [LARGE SCALE GENOMIC DNA]</scope>
    <source>
        <strain evidence="15 16">NBRC 107741</strain>
    </source>
</reference>
<evidence type="ECO:0000256" key="12">
    <source>
        <dbReference type="HAMAP-Rule" id="MF_01916"/>
    </source>
</evidence>
<evidence type="ECO:0000256" key="6">
    <source>
        <dbReference type="ARBA" id="ARBA00022737"/>
    </source>
</evidence>
<evidence type="ECO:0000313" key="15">
    <source>
        <dbReference type="EMBL" id="PQB05992.1"/>
    </source>
</evidence>
<dbReference type="GO" id="GO:0032049">
    <property type="term" value="P:cardiolipin biosynthetic process"/>
    <property type="evidence" value="ECO:0007669"/>
    <property type="project" value="UniProtKB-UniRule"/>
</dbReference>
<gene>
    <name evidence="15" type="ORF">BST85_06980</name>
</gene>
<dbReference type="GO" id="GO:0005886">
    <property type="term" value="C:plasma membrane"/>
    <property type="evidence" value="ECO:0007669"/>
    <property type="project" value="UniProtKB-SubCell"/>
</dbReference>
<evidence type="ECO:0000256" key="3">
    <source>
        <dbReference type="ARBA" id="ARBA00022516"/>
    </source>
</evidence>
<feature type="transmembrane region" description="Helical" evidence="12">
    <location>
        <begin position="31"/>
        <end position="52"/>
    </location>
</feature>
<evidence type="ECO:0000256" key="7">
    <source>
        <dbReference type="ARBA" id="ARBA00022989"/>
    </source>
</evidence>
<dbReference type="Gene3D" id="3.30.870.10">
    <property type="entry name" value="Endonuclease Chain A"/>
    <property type="match status" value="2"/>
</dbReference>
<feature type="active site" evidence="12">
    <location>
        <position position="219"/>
    </location>
</feature>
<evidence type="ECO:0000313" key="16">
    <source>
        <dbReference type="Proteomes" id="UP000239800"/>
    </source>
</evidence>
<keyword evidence="6" id="KW-0677">Repeat</keyword>
<evidence type="ECO:0000256" key="9">
    <source>
        <dbReference type="ARBA" id="ARBA00023136"/>
    </source>
</evidence>
<feature type="active site" evidence="12">
    <location>
        <position position="397"/>
    </location>
</feature>
<evidence type="ECO:0000256" key="5">
    <source>
        <dbReference type="ARBA" id="ARBA00022692"/>
    </source>
</evidence>
<keyword evidence="7 12" id="KW-1133">Transmembrane helix</keyword>
<accession>A0A2S7KTN0</accession>
<dbReference type="InterPro" id="IPR030874">
    <property type="entry name" value="Cardiolipin_synth_Firmi"/>
</dbReference>
<keyword evidence="16" id="KW-1185">Reference proteome</keyword>
<dbReference type="InterPro" id="IPR025202">
    <property type="entry name" value="PLD-like_dom"/>
</dbReference>
<dbReference type="GO" id="GO:0008808">
    <property type="term" value="F:cardiolipin synthase activity"/>
    <property type="evidence" value="ECO:0007669"/>
    <property type="project" value="UniProtKB-UniRule"/>
</dbReference>
<proteinExistence type="inferred from homology"/>
<dbReference type="EC" id="2.7.8.-" evidence="12 13"/>
<dbReference type="PROSITE" id="PS50035">
    <property type="entry name" value="PLD"/>
    <property type="match status" value="2"/>
</dbReference>
<comment type="function">
    <text evidence="12">Catalyzes the reversible phosphatidyl group transfer from one phosphatidylglycerol molecule to another to form cardiolipin (CL) (diphosphatidylglycerol) and glycerol.</text>
</comment>
<dbReference type="SUPFAM" id="SSF56024">
    <property type="entry name" value="Phospholipase D/nuclease"/>
    <property type="match status" value="2"/>
</dbReference>
<evidence type="ECO:0000256" key="1">
    <source>
        <dbReference type="ARBA" id="ARBA00004651"/>
    </source>
</evidence>
<dbReference type="EMBL" id="MQUB01000001">
    <property type="protein sequence ID" value="PQB05992.1"/>
    <property type="molecule type" value="Genomic_DNA"/>
</dbReference>
<dbReference type="PANTHER" id="PTHR21248:SF22">
    <property type="entry name" value="PHOSPHOLIPASE D"/>
    <property type="match status" value="1"/>
</dbReference>
<dbReference type="CDD" id="cd09110">
    <property type="entry name" value="PLDc_CLS_1"/>
    <property type="match status" value="1"/>
</dbReference>
<evidence type="ECO:0000256" key="2">
    <source>
        <dbReference type="ARBA" id="ARBA00022475"/>
    </source>
</evidence>
<evidence type="ECO:0000256" key="4">
    <source>
        <dbReference type="ARBA" id="ARBA00022679"/>
    </source>
</evidence>
<keyword evidence="9 12" id="KW-0472">Membrane</keyword>
<feature type="active site" evidence="12">
    <location>
        <position position="221"/>
    </location>
</feature>
<dbReference type="PANTHER" id="PTHR21248">
    <property type="entry name" value="CARDIOLIPIN SYNTHASE"/>
    <property type="match status" value="1"/>
</dbReference>
<dbReference type="AlphaFoldDB" id="A0A2S7KTN0"/>
<dbReference type="Pfam" id="PF13091">
    <property type="entry name" value="PLDc_2"/>
    <property type="match status" value="2"/>
</dbReference>
<protein>
    <recommendedName>
        <fullName evidence="12 13">Cardiolipin synthase</fullName>
        <shortName evidence="12">CL synthase</shortName>
        <ecNumber evidence="12 13">2.7.8.-</ecNumber>
    </recommendedName>
</protein>
<dbReference type="InterPro" id="IPR027379">
    <property type="entry name" value="CLS_N"/>
</dbReference>
<comment type="subcellular location">
    <subcellularLocation>
        <location evidence="1 12">Cell membrane</location>
        <topology evidence="1 12">Multi-pass membrane protein</topology>
    </subcellularLocation>
</comment>
<evidence type="ECO:0000256" key="13">
    <source>
        <dbReference type="NCBIfam" id="TIGR04265"/>
    </source>
</evidence>
<keyword evidence="3 12" id="KW-0444">Lipid biosynthesis</keyword>